<evidence type="ECO:0000256" key="7">
    <source>
        <dbReference type="ARBA" id="ARBA00023136"/>
    </source>
</evidence>
<dbReference type="InterPro" id="IPR006303">
    <property type="entry name" value="FliR"/>
</dbReference>
<keyword evidence="11" id="KW-0966">Cell projection</keyword>
<dbReference type="Pfam" id="PF01311">
    <property type="entry name" value="Bac_export_1"/>
    <property type="match status" value="1"/>
</dbReference>
<keyword evidence="11" id="KW-0282">Flagellum</keyword>
<proteinExistence type="inferred from homology"/>
<dbReference type="Proteomes" id="UP000032534">
    <property type="component" value="Unassembled WGS sequence"/>
</dbReference>
<dbReference type="EMBL" id="JTHP01000004">
    <property type="protein sequence ID" value="KJD46933.1"/>
    <property type="molecule type" value="Genomic_DNA"/>
</dbReference>
<feature type="transmembrane region" description="Helical" evidence="10">
    <location>
        <begin position="35"/>
        <end position="53"/>
    </location>
</feature>
<gene>
    <name evidence="11" type="ORF">QD47_03770</name>
</gene>
<keyword evidence="6 10" id="KW-1133">Transmembrane helix</keyword>
<name>A0A0D7X7B1_9BACL</name>
<feature type="transmembrane region" description="Helical" evidence="10">
    <location>
        <begin position="210"/>
        <end position="239"/>
    </location>
</feature>
<organism evidence="11 12">
    <name type="scientific">Paenibacillus terrae</name>
    <dbReference type="NCBI Taxonomy" id="159743"/>
    <lineage>
        <taxon>Bacteria</taxon>
        <taxon>Bacillati</taxon>
        <taxon>Bacillota</taxon>
        <taxon>Bacilli</taxon>
        <taxon>Bacillales</taxon>
        <taxon>Paenibacillaceae</taxon>
        <taxon>Paenibacillus</taxon>
    </lineage>
</organism>
<keyword evidence="8 10" id="KW-0975">Bacterial flagellum</keyword>
<feature type="transmembrane region" description="Helical" evidence="10">
    <location>
        <begin position="6"/>
        <end position="28"/>
    </location>
</feature>
<comment type="function">
    <text evidence="1 10">Role in flagellar biosynthesis.</text>
</comment>
<protein>
    <recommendedName>
        <fullName evidence="3 9">Flagellar biosynthetic protein FliR</fullName>
    </recommendedName>
</protein>
<keyword evidence="11" id="KW-0969">Cilium</keyword>
<evidence type="ECO:0000256" key="2">
    <source>
        <dbReference type="ARBA" id="ARBA00009772"/>
    </source>
</evidence>
<evidence type="ECO:0000256" key="10">
    <source>
        <dbReference type="RuleBase" id="RU362071"/>
    </source>
</evidence>
<keyword evidence="4 10" id="KW-1003">Cell membrane</keyword>
<evidence type="ECO:0000256" key="3">
    <source>
        <dbReference type="ARBA" id="ARBA00021717"/>
    </source>
</evidence>
<dbReference type="GO" id="GO:0005886">
    <property type="term" value="C:plasma membrane"/>
    <property type="evidence" value="ECO:0007669"/>
    <property type="project" value="UniProtKB-SubCell"/>
</dbReference>
<reference evidence="11 12" key="1">
    <citation type="submission" date="2014-11" db="EMBL/GenBank/DDBJ databases">
        <title>Draft Genome Sequences of Paenibacillus polymyxa NRRL B-30509 and Paenibacillus terrae NRRL B-30644, Strains from a Poultry Environment that Produce Tridecaptin A and Paenicidins.</title>
        <authorList>
            <person name="van Belkum M.J."/>
            <person name="Lohans C.T."/>
            <person name="Vederas J.C."/>
        </authorList>
    </citation>
    <scope>NUCLEOTIDE SEQUENCE [LARGE SCALE GENOMIC DNA]</scope>
    <source>
        <strain evidence="11 12">NRRL B-30644</strain>
    </source>
</reference>
<evidence type="ECO:0000313" key="12">
    <source>
        <dbReference type="Proteomes" id="UP000032534"/>
    </source>
</evidence>
<evidence type="ECO:0000256" key="4">
    <source>
        <dbReference type="ARBA" id="ARBA00022475"/>
    </source>
</evidence>
<dbReference type="OrthoDB" id="9807748at2"/>
<dbReference type="InterPro" id="IPR002010">
    <property type="entry name" value="T3SS_IM_R"/>
</dbReference>
<evidence type="ECO:0000256" key="8">
    <source>
        <dbReference type="ARBA" id="ARBA00023143"/>
    </source>
</evidence>
<evidence type="ECO:0000256" key="5">
    <source>
        <dbReference type="ARBA" id="ARBA00022692"/>
    </source>
</evidence>
<comment type="similarity">
    <text evidence="2 10">Belongs to the FliR/MopE/SpaR family.</text>
</comment>
<evidence type="ECO:0000313" key="11">
    <source>
        <dbReference type="EMBL" id="KJD46933.1"/>
    </source>
</evidence>
<dbReference type="PANTHER" id="PTHR30065:SF1">
    <property type="entry name" value="SURFACE PRESENTATION OF ANTIGENS PROTEIN SPAR"/>
    <property type="match status" value="1"/>
</dbReference>
<accession>A0A0D7X7B1</accession>
<keyword evidence="5 10" id="KW-0812">Transmembrane</keyword>
<dbReference type="GO" id="GO:0006605">
    <property type="term" value="P:protein targeting"/>
    <property type="evidence" value="ECO:0007669"/>
    <property type="project" value="UniProtKB-UniRule"/>
</dbReference>
<dbReference type="GO" id="GO:0009425">
    <property type="term" value="C:bacterial-type flagellum basal body"/>
    <property type="evidence" value="ECO:0007669"/>
    <property type="project" value="UniProtKB-SubCell"/>
</dbReference>
<evidence type="ECO:0000256" key="9">
    <source>
        <dbReference type="NCBIfam" id="TIGR01400"/>
    </source>
</evidence>
<dbReference type="GO" id="GO:0044780">
    <property type="term" value="P:bacterial-type flagellum assembly"/>
    <property type="evidence" value="ECO:0007669"/>
    <property type="project" value="UniProtKB-UniRule"/>
</dbReference>
<dbReference type="NCBIfam" id="TIGR01400">
    <property type="entry name" value="fliR"/>
    <property type="match status" value="1"/>
</dbReference>
<dbReference type="PRINTS" id="PR00953">
    <property type="entry name" value="TYPE3IMRPROT"/>
</dbReference>
<dbReference type="PATRIC" id="fig|159743.3.peg.813"/>
<comment type="caution">
    <text evidence="11">The sequence shown here is derived from an EMBL/GenBank/DDBJ whole genome shotgun (WGS) entry which is preliminary data.</text>
</comment>
<dbReference type="AlphaFoldDB" id="A0A0D7X7B1"/>
<sequence length="261" mass="28841">MDMLLQSFPVFLLIFCRITSFFVVAPIFSTRGVPNIFKVGISGFLALIVYLTYGTHQQVPTDAAYVLLVGREVLIGLLLGFTAYLFMTAIQTAGSFIDLQVGFGMASVFDPMTGASSPLTGNFKFAIAVLLFLSLNGHHHLINAILYSYDWVPLTNDFFVKLYGGSVTEFLIRSFAESFMLAFQIAAPIVVATFLTDVGLGFLAKTAPQFNIFVIGVPLKIIVGLFMLLLLMPSFAFIFEKLFTVMFESMRNLLDIMGNRP</sequence>
<dbReference type="RefSeq" id="WP_044644860.1">
    <property type="nucleotide sequence ID" value="NZ_JTHP01000004.1"/>
</dbReference>
<keyword evidence="7 10" id="KW-0472">Membrane</keyword>
<dbReference type="PANTHER" id="PTHR30065">
    <property type="entry name" value="FLAGELLAR BIOSYNTHETIC PROTEIN FLIR"/>
    <property type="match status" value="1"/>
</dbReference>
<keyword evidence="12" id="KW-1185">Reference proteome</keyword>
<feature type="transmembrane region" description="Helical" evidence="10">
    <location>
        <begin position="65"/>
        <end position="87"/>
    </location>
</feature>
<feature type="transmembrane region" description="Helical" evidence="10">
    <location>
        <begin position="181"/>
        <end position="204"/>
    </location>
</feature>
<comment type="subcellular location">
    <subcellularLocation>
        <location evidence="10">Cell membrane</location>
        <topology evidence="10">Multi-pass membrane protein</topology>
    </subcellularLocation>
    <subcellularLocation>
        <location evidence="10">Bacterial flagellum basal body</location>
    </subcellularLocation>
</comment>
<evidence type="ECO:0000256" key="6">
    <source>
        <dbReference type="ARBA" id="ARBA00022989"/>
    </source>
</evidence>
<evidence type="ECO:0000256" key="1">
    <source>
        <dbReference type="ARBA" id="ARBA00002578"/>
    </source>
</evidence>